<evidence type="ECO:0000313" key="2">
    <source>
        <dbReference type="EMBL" id="KAF2171009.1"/>
    </source>
</evidence>
<reference evidence="2" key="1">
    <citation type="journal article" date="2020" name="Stud. Mycol.">
        <title>101 Dothideomycetes genomes: a test case for predicting lifestyles and emergence of pathogens.</title>
        <authorList>
            <person name="Haridas S."/>
            <person name="Albert R."/>
            <person name="Binder M."/>
            <person name="Bloem J."/>
            <person name="Labutti K."/>
            <person name="Salamov A."/>
            <person name="Andreopoulos B."/>
            <person name="Baker S."/>
            <person name="Barry K."/>
            <person name="Bills G."/>
            <person name="Bluhm B."/>
            <person name="Cannon C."/>
            <person name="Castanera R."/>
            <person name="Culley D."/>
            <person name="Daum C."/>
            <person name="Ezra D."/>
            <person name="Gonzalez J."/>
            <person name="Henrissat B."/>
            <person name="Kuo A."/>
            <person name="Liang C."/>
            <person name="Lipzen A."/>
            <person name="Lutzoni F."/>
            <person name="Magnuson J."/>
            <person name="Mondo S."/>
            <person name="Nolan M."/>
            <person name="Ohm R."/>
            <person name="Pangilinan J."/>
            <person name="Park H.-J."/>
            <person name="Ramirez L."/>
            <person name="Alfaro M."/>
            <person name="Sun H."/>
            <person name="Tritt A."/>
            <person name="Yoshinaga Y."/>
            <person name="Zwiers L.-H."/>
            <person name="Turgeon B."/>
            <person name="Goodwin S."/>
            <person name="Spatafora J."/>
            <person name="Crous P."/>
            <person name="Grigoriev I."/>
        </authorList>
    </citation>
    <scope>NUCLEOTIDE SEQUENCE</scope>
    <source>
        <strain evidence="2">ATCC 36951</strain>
    </source>
</reference>
<dbReference type="Proteomes" id="UP000799537">
    <property type="component" value="Unassembled WGS sequence"/>
</dbReference>
<dbReference type="OrthoDB" id="542013at2759"/>
<dbReference type="AlphaFoldDB" id="A0A6A6CYX2"/>
<proteinExistence type="predicted"/>
<keyword evidence="3" id="KW-1185">Reference proteome</keyword>
<evidence type="ECO:0000313" key="3">
    <source>
        <dbReference type="Proteomes" id="UP000799537"/>
    </source>
</evidence>
<dbReference type="RefSeq" id="XP_033671898.1">
    <property type="nucleotide sequence ID" value="XM_033815875.1"/>
</dbReference>
<sequence length="310" mass="34580">MPAPSDVLQFIRGQLFQTPQLPSTSFVGKTVVITGANTGLGFKCAKHLVQLNVSNLILGCRSIHKGEAAKEKLLAKSKNTNVQVWEVDMAKYDSVKSFAQKVNQKLPRMDAGLEETLTMNVVSSFLLCFLCLPKLRQTAAERREASHLIIVGSVVHCFADHEQIVRPKEGKLFSTLSDKSHADMEARYFISKLIVLLCVQEMSKQISRSRGKSGEAPVIFNCPNPGWCKTELLRQYNGGAFARNLLRLIGRSPEVGARTLTSALAADESTHGQYLSECQVKHASVWVRSQRGQNTQLREWKELIDRLDRI</sequence>
<accession>A0A6A6CYX2</accession>
<dbReference type="InterPro" id="IPR002347">
    <property type="entry name" value="SDR_fam"/>
</dbReference>
<dbReference type="InterPro" id="IPR036291">
    <property type="entry name" value="NAD(P)-bd_dom_sf"/>
</dbReference>
<gene>
    <name evidence="2" type="ORF">M409DRAFT_64004</name>
</gene>
<dbReference type="SUPFAM" id="SSF51735">
    <property type="entry name" value="NAD(P)-binding Rossmann-fold domains"/>
    <property type="match status" value="1"/>
</dbReference>
<dbReference type="Pfam" id="PF00106">
    <property type="entry name" value="adh_short"/>
    <property type="match status" value="1"/>
</dbReference>
<dbReference type="GeneID" id="54569147"/>
<protein>
    <submittedName>
        <fullName evidence="2">Uncharacterized protein</fullName>
    </submittedName>
</protein>
<organism evidence="2 3">
    <name type="scientific">Zasmidium cellare ATCC 36951</name>
    <dbReference type="NCBI Taxonomy" id="1080233"/>
    <lineage>
        <taxon>Eukaryota</taxon>
        <taxon>Fungi</taxon>
        <taxon>Dikarya</taxon>
        <taxon>Ascomycota</taxon>
        <taxon>Pezizomycotina</taxon>
        <taxon>Dothideomycetes</taxon>
        <taxon>Dothideomycetidae</taxon>
        <taxon>Mycosphaerellales</taxon>
        <taxon>Mycosphaerellaceae</taxon>
        <taxon>Zasmidium</taxon>
    </lineage>
</organism>
<keyword evidence="1" id="KW-0560">Oxidoreductase</keyword>
<dbReference type="EMBL" id="ML993584">
    <property type="protein sequence ID" value="KAF2171009.1"/>
    <property type="molecule type" value="Genomic_DNA"/>
</dbReference>
<dbReference type="PANTHER" id="PTHR43157">
    <property type="entry name" value="PHOSPHATIDYLINOSITOL-GLYCAN BIOSYNTHESIS CLASS F PROTEIN-RELATED"/>
    <property type="match status" value="1"/>
</dbReference>
<dbReference type="Gene3D" id="3.40.50.720">
    <property type="entry name" value="NAD(P)-binding Rossmann-like Domain"/>
    <property type="match status" value="1"/>
</dbReference>
<dbReference type="GO" id="GO:0016491">
    <property type="term" value="F:oxidoreductase activity"/>
    <property type="evidence" value="ECO:0007669"/>
    <property type="project" value="UniProtKB-KW"/>
</dbReference>
<name>A0A6A6CYX2_ZASCE</name>
<dbReference type="PANTHER" id="PTHR43157:SF31">
    <property type="entry name" value="PHOSPHATIDYLINOSITOL-GLYCAN BIOSYNTHESIS CLASS F PROTEIN"/>
    <property type="match status" value="1"/>
</dbReference>
<evidence type="ECO:0000256" key="1">
    <source>
        <dbReference type="ARBA" id="ARBA00023002"/>
    </source>
</evidence>